<proteinExistence type="predicted"/>
<feature type="transmembrane region" description="Helical" evidence="1">
    <location>
        <begin position="150"/>
        <end position="169"/>
    </location>
</feature>
<evidence type="ECO:0000313" key="3">
    <source>
        <dbReference type="Proteomes" id="UP000576393"/>
    </source>
</evidence>
<comment type="caution">
    <text evidence="2">The sequence shown here is derived from an EMBL/GenBank/DDBJ whole genome shotgun (WGS) entry which is preliminary data.</text>
</comment>
<protein>
    <recommendedName>
        <fullName evidence="4">DUF998 domain-containing protein</fullName>
    </recommendedName>
</protein>
<evidence type="ECO:0000313" key="2">
    <source>
        <dbReference type="EMBL" id="NYF40785.1"/>
    </source>
</evidence>
<dbReference type="InterPro" id="IPR009339">
    <property type="entry name" value="DUF998"/>
</dbReference>
<dbReference type="Pfam" id="PF06197">
    <property type="entry name" value="DUF998"/>
    <property type="match status" value="1"/>
</dbReference>
<feature type="transmembrane region" description="Helical" evidence="1">
    <location>
        <begin position="181"/>
        <end position="203"/>
    </location>
</feature>
<sequence length="233" mass="24125">MLVSKRLYPLIACAGTAAAIVAAIAGQIDPDPQLDPLNLTISEYAVLDRGGATEFAMACLGVASLALVAGLRAVRAPIGAAAERLMLAWSTALVVIAVVPTVAPGLAMDLGAQVHRYVSIAAFLALPAAGALMAPGLGRDERWRVVARPVEWLTLAGGFGLLALTYVALPGDRVLIGLAERALLVTEVALLGVLAVRLAWLAWAPDAARTSRAGQVLLGGLVPEHDYFLTGHK</sequence>
<evidence type="ECO:0008006" key="4">
    <source>
        <dbReference type="Google" id="ProtNLM"/>
    </source>
</evidence>
<feature type="transmembrane region" description="Helical" evidence="1">
    <location>
        <begin position="118"/>
        <end position="138"/>
    </location>
</feature>
<keyword evidence="1" id="KW-1133">Transmembrane helix</keyword>
<organism evidence="2 3">
    <name type="scientific">Streptosporangium sandarakinum</name>
    <dbReference type="NCBI Taxonomy" id="1260955"/>
    <lineage>
        <taxon>Bacteria</taxon>
        <taxon>Bacillati</taxon>
        <taxon>Actinomycetota</taxon>
        <taxon>Actinomycetes</taxon>
        <taxon>Streptosporangiales</taxon>
        <taxon>Streptosporangiaceae</taxon>
        <taxon>Streptosporangium</taxon>
    </lineage>
</organism>
<evidence type="ECO:0000256" key="1">
    <source>
        <dbReference type="SAM" id="Phobius"/>
    </source>
</evidence>
<dbReference type="EMBL" id="JACCCO010000001">
    <property type="protein sequence ID" value="NYF40785.1"/>
    <property type="molecule type" value="Genomic_DNA"/>
</dbReference>
<keyword evidence="1" id="KW-0472">Membrane</keyword>
<accession>A0A852V4E6</accession>
<dbReference type="RefSeq" id="WP_179820954.1">
    <property type="nucleotide sequence ID" value="NZ_JACCCO010000001.1"/>
</dbReference>
<keyword evidence="3" id="KW-1185">Reference proteome</keyword>
<reference evidence="2 3" key="1">
    <citation type="submission" date="2020-07" db="EMBL/GenBank/DDBJ databases">
        <title>Sequencing the genomes of 1000 actinobacteria strains.</title>
        <authorList>
            <person name="Klenk H.-P."/>
        </authorList>
    </citation>
    <scope>NUCLEOTIDE SEQUENCE [LARGE SCALE GENOMIC DNA]</scope>
    <source>
        <strain evidence="2 3">DSM 45763</strain>
    </source>
</reference>
<dbReference type="AlphaFoldDB" id="A0A852V4E6"/>
<keyword evidence="1" id="KW-0812">Transmembrane</keyword>
<feature type="transmembrane region" description="Helical" evidence="1">
    <location>
        <begin position="55"/>
        <end position="74"/>
    </location>
</feature>
<name>A0A852V4E6_9ACTN</name>
<dbReference type="Proteomes" id="UP000576393">
    <property type="component" value="Unassembled WGS sequence"/>
</dbReference>
<gene>
    <name evidence="2" type="ORF">HDA43_002944</name>
</gene>
<feature type="transmembrane region" description="Helical" evidence="1">
    <location>
        <begin position="86"/>
        <end position="106"/>
    </location>
</feature>